<dbReference type="InterPro" id="IPR004538">
    <property type="entry name" value="Hemolysin_A/TlyA"/>
</dbReference>
<dbReference type="Pfam" id="PF01728">
    <property type="entry name" value="FtsJ"/>
    <property type="match status" value="1"/>
</dbReference>
<dbReference type="AlphaFoldDB" id="W1Q6E7"/>
<evidence type="ECO:0000256" key="3">
    <source>
        <dbReference type="PROSITE-ProRule" id="PRU00182"/>
    </source>
</evidence>
<reference evidence="5" key="1">
    <citation type="submission" date="2013-06" db="EMBL/GenBank/DDBJ databases">
        <authorList>
            <person name="Weinstock G."/>
            <person name="Sodergren E."/>
            <person name="Clifton S."/>
            <person name="Fulton L."/>
            <person name="Fulton B."/>
            <person name="Courtney L."/>
            <person name="Fronick C."/>
            <person name="Harrison M."/>
            <person name="Strong C."/>
            <person name="Farmer C."/>
            <person name="Delahaunty K."/>
            <person name="Markovic C."/>
            <person name="Hall O."/>
            <person name="Minx P."/>
            <person name="Tomlinson C."/>
            <person name="Mitreva M."/>
            <person name="Nelson J."/>
            <person name="Hou S."/>
            <person name="Wollam A."/>
            <person name="Pepin K.H."/>
            <person name="Johnson M."/>
            <person name="Bhonagiri V."/>
            <person name="Nash W.E."/>
            <person name="Warren W."/>
            <person name="Chinwalla A."/>
            <person name="Mardis E.R."/>
            <person name="Wilson R.K."/>
        </authorList>
    </citation>
    <scope>NUCLEOTIDE SEQUENCE [LARGE SCALE GENOMIC DNA]</scope>
    <source>
        <strain evidence="5">ATCC 49176</strain>
    </source>
</reference>
<comment type="similarity">
    <text evidence="2">Belongs to the TlyA family.</text>
</comment>
<dbReference type="NCBIfam" id="TIGR00478">
    <property type="entry name" value="tly"/>
    <property type="match status" value="1"/>
</dbReference>
<dbReference type="PIRSF" id="PIRSF005578">
    <property type="entry name" value="TlyA"/>
    <property type="match status" value="1"/>
</dbReference>
<dbReference type="GO" id="GO:0032259">
    <property type="term" value="P:methylation"/>
    <property type="evidence" value="ECO:0007669"/>
    <property type="project" value="UniProtKB-KW"/>
</dbReference>
<dbReference type="Proteomes" id="UP000019050">
    <property type="component" value="Unassembled WGS sequence"/>
</dbReference>
<name>W1Q6E7_ABIDE</name>
<dbReference type="HOGENOM" id="CLU_058015_3_0_9"/>
<evidence type="ECO:0000256" key="1">
    <source>
        <dbReference type="ARBA" id="ARBA00022884"/>
    </source>
</evidence>
<proteinExistence type="inferred from homology"/>
<evidence type="ECO:0000259" key="4">
    <source>
        <dbReference type="SMART" id="SM00363"/>
    </source>
</evidence>
<dbReference type="CDD" id="cd00165">
    <property type="entry name" value="S4"/>
    <property type="match status" value="1"/>
</dbReference>
<dbReference type="InterPro" id="IPR047048">
    <property type="entry name" value="TlyA"/>
</dbReference>
<dbReference type="OrthoDB" id="9784736at2"/>
<feature type="domain" description="RNA-binding S4" evidence="4">
    <location>
        <begin position="4"/>
        <end position="70"/>
    </location>
</feature>
<dbReference type="InterPro" id="IPR036986">
    <property type="entry name" value="S4_RNA-bd_sf"/>
</dbReference>
<dbReference type="GO" id="GO:0008168">
    <property type="term" value="F:methyltransferase activity"/>
    <property type="evidence" value="ECO:0007669"/>
    <property type="project" value="UniProtKB-KW"/>
</dbReference>
<dbReference type="InterPro" id="IPR002877">
    <property type="entry name" value="RNA_MeTrfase_FtsJ_dom"/>
</dbReference>
<dbReference type="RefSeq" id="WP_023391153.1">
    <property type="nucleotide sequence ID" value="NZ_KI535340.1"/>
</dbReference>
<dbReference type="EMBL" id="ACIN03000003">
    <property type="protein sequence ID" value="ESK66159.1"/>
    <property type="molecule type" value="Genomic_DNA"/>
</dbReference>
<dbReference type="STRING" id="592010.GCWU000182_000502"/>
<dbReference type="Pfam" id="PF01479">
    <property type="entry name" value="S4"/>
    <property type="match status" value="1"/>
</dbReference>
<keyword evidence="1 3" id="KW-0694">RNA-binding</keyword>
<dbReference type="GeneID" id="84816599"/>
<keyword evidence="5" id="KW-0489">Methyltransferase</keyword>
<dbReference type="GO" id="GO:0003723">
    <property type="term" value="F:RNA binding"/>
    <property type="evidence" value="ECO:0007669"/>
    <property type="project" value="UniProtKB-KW"/>
</dbReference>
<protein>
    <submittedName>
        <fullName evidence="5">Ribosomal RNA large subunit methyltransferase J</fullName>
    </submittedName>
</protein>
<evidence type="ECO:0000313" key="5">
    <source>
        <dbReference type="EMBL" id="ESK66159.1"/>
    </source>
</evidence>
<evidence type="ECO:0000256" key="2">
    <source>
        <dbReference type="ARBA" id="ARBA00029460"/>
    </source>
</evidence>
<dbReference type="PANTHER" id="PTHR32319">
    <property type="entry name" value="BACTERIAL HEMOLYSIN-LIKE PROTEIN"/>
    <property type="match status" value="1"/>
</dbReference>
<keyword evidence="5" id="KW-0808">Transferase</keyword>
<dbReference type="Gene3D" id="3.40.50.150">
    <property type="entry name" value="Vaccinia Virus protein VP39"/>
    <property type="match status" value="1"/>
</dbReference>
<keyword evidence="6" id="KW-1185">Reference proteome</keyword>
<dbReference type="PANTHER" id="PTHR32319:SF0">
    <property type="entry name" value="BACTERIAL HEMOLYSIN-LIKE PROTEIN"/>
    <property type="match status" value="1"/>
</dbReference>
<sequence>MKKERIDKLVVQSGLTESREQARRLIMAGQIYDSQNQRYDKPGEKVDASKVFHIKGKTLPYVSRGGLKLEKAIKVFDIDMTDQILLDIGASTGGFTDAALQFGAAKSYALDVGYNQLAYSLRQDPRVIVMERENFRYAQPDQFQEGQPSVASIDVSFISLRLILPPLVPILAPGGTVLMLIKPQFEAGKERVGKKGIVKDPAVHLDVLKEILSYACGLGYRLRDLTFSPITGGEGNIEFLAYLTNDQDLANDSWKQVDLAGVVEAAHTTFE</sequence>
<evidence type="ECO:0000313" key="6">
    <source>
        <dbReference type="Proteomes" id="UP000019050"/>
    </source>
</evidence>
<dbReference type="SMART" id="SM00363">
    <property type="entry name" value="S4"/>
    <property type="match status" value="1"/>
</dbReference>
<gene>
    <name evidence="5" type="ORF">GCWU000182_000502</name>
</gene>
<dbReference type="SUPFAM" id="SSF53335">
    <property type="entry name" value="S-adenosyl-L-methionine-dependent methyltransferases"/>
    <property type="match status" value="1"/>
</dbReference>
<dbReference type="InterPro" id="IPR002942">
    <property type="entry name" value="S4_RNA-bd"/>
</dbReference>
<dbReference type="Gene3D" id="3.10.290.10">
    <property type="entry name" value="RNA-binding S4 domain"/>
    <property type="match status" value="1"/>
</dbReference>
<organism evidence="5 6">
    <name type="scientific">Abiotrophia defectiva ATCC 49176</name>
    <dbReference type="NCBI Taxonomy" id="592010"/>
    <lineage>
        <taxon>Bacteria</taxon>
        <taxon>Bacillati</taxon>
        <taxon>Bacillota</taxon>
        <taxon>Bacilli</taxon>
        <taxon>Lactobacillales</taxon>
        <taxon>Aerococcaceae</taxon>
        <taxon>Abiotrophia</taxon>
    </lineage>
</organism>
<accession>W1Q6E7</accession>
<comment type="caution">
    <text evidence="5">The sequence shown here is derived from an EMBL/GenBank/DDBJ whole genome shotgun (WGS) entry which is preliminary data.</text>
</comment>
<dbReference type="PROSITE" id="PS50889">
    <property type="entry name" value="S4"/>
    <property type="match status" value="1"/>
</dbReference>
<dbReference type="InterPro" id="IPR029063">
    <property type="entry name" value="SAM-dependent_MTases_sf"/>
</dbReference>
<dbReference type="SUPFAM" id="SSF55174">
    <property type="entry name" value="Alpha-L RNA-binding motif"/>
    <property type="match status" value="1"/>
</dbReference>
<dbReference type="eggNOG" id="COG1189">
    <property type="taxonomic scope" value="Bacteria"/>
</dbReference>